<dbReference type="InterPro" id="IPR057670">
    <property type="entry name" value="SH3_retrovirus"/>
</dbReference>
<evidence type="ECO:0000256" key="2">
    <source>
        <dbReference type="ARBA" id="ARBA00022801"/>
    </source>
</evidence>
<dbReference type="EMBL" id="BKCJ010001165">
    <property type="protein sequence ID" value="GEU39369.1"/>
    <property type="molecule type" value="Genomic_DNA"/>
</dbReference>
<dbReference type="SUPFAM" id="SSF56672">
    <property type="entry name" value="DNA/RNA polymerases"/>
    <property type="match status" value="1"/>
</dbReference>
<dbReference type="GO" id="GO:0003676">
    <property type="term" value="F:nucleic acid binding"/>
    <property type="evidence" value="ECO:0007669"/>
    <property type="project" value="InterPro"/>
</dbReference>
<reference evidence="4" key="1">
    <citation type="journal article" date="2019" name="Sci. Rep.">
        <title>Draft genome of Tanacetum cinerariifolium, the natural source of mosquito coil.</title>
        <authorList>
            <person name="Yamashiro T."/>
            <person name="Shiraishi A."/>
            <person name="Satake H."/>
            <person name="Nakayama K."/>
        </authorList>
    </citation>
    <scope>NUCLEOTIDE SEQUENCE</scope>
</reference>
<gene>
    <name evidence="4" type="ORF">Tci_011347</name>
</gene>
<protein>
    <recommendedName>
        <fullName evidence="3">Integrase catalytic domain-containing protein</fullName>
    </recommendedName>
</protein>
<feature type="domain" description="Integrase catalytic" evidence="3">
    <location>
        <begin position="93"/>
        <end position="190"/>
    </location>
</feature>
<dbReference type="InterPro" id="IPR013103">
    <property type="entry name" value="RVT_2"/>
</dbReference>
<keyword evidence="2" id="KW-0378">Hydrolase</keyword>
<dbReference type="PANTHER" id="PTHR42648">
    <property type="entry name" value="TRANSPOSASE, PUTATIVE-RELATED"/>
    <property type="match status" value="1"/>
</dbReference>
<dbReference type="InterPro" id="IPR012337">
    <property type="entry name" value="RNaseH-like_sf"/>
</dbReference>
<dbReference type="InterPro" id="IPR039537">
    <property type="entry name" value="Retrotran_Ty1/copia-like"/>
</dbReference>
<organism evidence="4">
    <name type="scientific">Tanacetum cinerariifolium</name>
    <name type="common">Dalmatian daisy</name>
    <name type="synonym">Chrysanthemum cinerariifolium</name>
    <dbReference type="NCBI Taxonomy" id="118510"/>
    <lineage>
        <taxon>Eukaryota</taxon>
        <taxon>Viridiplantae</taxon>
        <taxon>Streptophyta</taxon>
        <taxon>Embryophyta</taxon>
        <taxon>Tracheophyta</taxon>
        <taxon>Spermatophyta</taxon>
        <taxon>Magnoliopsida</taxon>
        <taxon>eudicotyledons</taxon>
        <taxon>Gunneridae</taxon>
        <taxon>Pentapetalae</taxon>
        <taxon>asterids</taxon>
        <taxon>campanulids</taxon>
        <taxon>Asterales</taxon>
        <taxon>Asteraceae</taxon>
        <taxon>Asteroideae</taxon>
        <taxon>Anthemideae</taxon>
        <taxon>Anthemidinae</taxon>
        <taxon>Tanacetum</taxon>
    </lineage>
</organism>
<comment type="caution">
    <text evidence="4">The sequence shown here is derived from an EMBL/GenBank/DDBJ whole genome shotgun (WGS) entry which is preliminary data.</text>
</comment>
<dbReference type="PROSITE" id="PS50994">
    <property type="entry name" value="INTEGRASE"/>
    <property type="match status" value="1"/>
</dbReference>
<dbReference type="Pfam" id="PF07727">
    <property type="entry name" value="RVT_2"/>
    <property type="match status" value="1"/>
</dbReference>
<sequence>MSRALQLKETFCNTKKGLMSVTEYYHTLMSLADSLAYLDDPVSETELVMQILRQLPSSYNSMKELSPTPYLSLPLLKLKTCSCYTSHFKTDIQAFQCDNGHEFNNATFLNVLQTNDIQICFSCPYTSQQNRKAERTILTVNNIIRTLLSQASLASSFWVEALNMDVHVLNLLPTTTLTYRALFEVLYGFFPTYLHLYVFGCLCYLNLSATTKHKLAPQSIACVYIGPSLDHQGSWCLDFITQRVIISCHVTFDEDHFPYSSFHSTPSTLEYDVFGYEDTPLVTPGFRSFTFFCSSLNPDDRPTLTATTVASPLPRSTVQAMCDPRWKQAMDSKMYDLLSNHSCTLVTRPSHANIVRCRWFYRHKFDSLGNLKRYKGRLVAQGFSQQPRIDFDETFSLVVKPITIWMVLSNYKSDNSLFTYHHGCDTIYLLLYVDDIMLTVSSAGLVYRAISRLSTKFAIIDLGELSYFLGIAANTKSKLSSLGTPIFDPTLYQSFTGALQYLTFSLPDISYAVQQACLFMHDPRKPHTEALKRDNLVSWSSKRKHVVSRSSAEAEYRGVANVVVEAA</sequence>
<dbReference type="Pfam" id="PF25597">
    <property type="entry name" value="SH3_retrovirus"/>
    <property type="match status" value="1"/>
</dbReference>
<dbReference type="PANTHER" id="PTHR42648:SF26">
    <property type="entry name" value="INTEGRASE CATALYTIC DOMAIN-CONTAINING PROTEIN"/>
    <property type="match status" value="1"/>
</dbReference>
<dbReference type="InterPro" id="IPR043502">
    <property type="entry name" value="DNA/RNA_pol_sf"/>
</dbReference>
<dbReference type="GO" id="GO:0015074">
    <property type="term" value="P:DNA integration"/>
    <property type="evidence" value="ECO:0007669"/>
    <property type="project" value="InterPro"/>
</dbReference>
<dbReference type="GO" id="GO:0046872">
    <property type="term" value="F:metal ion binding"/>
    <property type="evidence" value="ECO:0007669"/>
    <property type="project" value="UniProtKB-KW"/>
</dbReference>
<proteinExistence type="predicted"/>
<dbReference type="AlphaFoldDB" id="A0A6L2JRQ9"/>
<accession>A0A6L2JRQ9</accession>
<evidence type="ECO:0000313" key="4">
    <source>
        <dbReference type="EMBL" id="GEU39369.1"/>
    </source>
</evidence>
<dbReference type="Gene3D" id="3.30.420.10">
    <property type="entry name" value="Ribonuclease H-like superfamily/Ribonuclease H"/>
    <property type="match status" value="1"/>
</dbReference>
<name>A0A6L2JRQ9_TANCI</name>
<dbReference type="InterPro" id="IPR001584">
    <property type="entry name" value="Integrase_cat-core"/>
</dbReference>
<dbReference type="InterPro" id="IPR036397">
    <property type="entry name" value="RNaseH_sf"/>
</dbReference>
<evidence type="ECO:0000256" key="1">
    <source>
        <dbReference type="ARBA" id="ARBA00022723"/>
    </source>
</evidence>
<dbReference type="GO" id="GO:0016787">
    <property type="term" value="F:hydrolase activity"/>
    <property type="evidence" value="ECO:0007669"/>
    <property type="project" value="UniProtKB-KW"/>
</dbReference>
<keyword evidence="1" id="KW-0479">Metal-binding</keyword>
<dbReference type="SUPFAM" id="SSF53098">
    <property type="entry name" value="Ribonuclease H-like"/>
    <property type="match status" value="1"/>
</dbReference>
<evidence type="ECO:0000259" key="3">
    <source>
        <dbReference type="PROSITE" id="PS50994"/>
    </source>
</evidence>